<comment type="caution">
    <text evidence="2">The sequence shown here is derived from an EMBL/GenBank/DDBJ whole genome shotgun (WGS) entry which is preliminary data.</text>
</comment>
<reference evidence="2 3" key="1">
    <citation type="journal article" date="2019" name="Int. J. Syst. Evol. Microbiol.">
        <title>The Global Catalogue of Microorganisms (GCM) 10K type strain sequencing project: providing services to taxonomists for standard genome sequencing and annotation.</title>
        <authorList>
            <consortium name="The Broad Institute Genomics Platform"/>
            <consortium name="The Broad Institute Genome Sequencing Center for Infectious Disease"/>
            <person name="Wu L."/>
            <person name="Ma J."/>
        </authorList>
    </citation>
    <scope>NUCLEOTIDE SEQUENCE [LARGE SCALE GENOMIC DNA]</scope>
    <source>
        <strain evidence="2 3">JCM 3106</strain>
    </source>
</reference>
<dbReference type="EMBL" id="BAAAWD010000006">
    <property type="protein sequence ID" value="GAA3002136.1"/>
    <property type="molecule type" value="Genomic_DNA"/>
</dbReference>
<keyword evidence="1" id="KW-0472">Membrane</keyword>
<keyword evidence="1" id="KW-0812">Transmembrane</keyword>
<organism evidence="2 3">
    <name type="scientific">Streptosporangium longisporum</name>
    <dbReference type="NCBI Taxonomy" id="46187"/>
    <lineage>
        <taxon>Bacteria</taxon>
        <taxon>Bacillati</taxon>
        <taxon>Actinomycetota</taxon>
        <taxon>Actinomycetes</taxon>
        <taxon>Streptosporangiales</taxon>
        <taxon>Streptosporangiaceae</taxon>
        <taxon>Streptosporangium</taxon>
    </lineage>
</organism>
<evidence type="ECO:0000256" key="1">
    <source>
        <dbReference type="SAM" id="Phobius"/>
    </source>
</evidence>
<accession>A0ABN3XXX5</accession>
<gene>
    <name evidence="2" type="ORF">GCM10017559_24170</name>
</gene>
<keyword evidence="1" id="KW-1133">Transmembrane helix</keyword>
<keyword evidence="3" id="KW-1185">Reference proteome</keyword>
<evidence type="ECO:0000313" key="2">
    <source>
        <dbReference type="EMBL" id="GAA3002136.1"/>
    </source>
</evidence>
<sequence>MRPVAEDPTLDWDLGPPPSARRRMLIVVVSIVGAILLAAGAWQLLRPVFDPVDVAASRSTENAGSAGAAGDTVRLAAPSGYEGAAGYPVGFPRTELGAASAAAAALEAAWTLDAEQAEQAAVLYAPPDQHDAARAGAREAAAGWREILGLPKEGALPDGAAMRTRTIGVQWRARARDQIHVSVLVQVTATKGVGDTDPTYSSPYAMSLLMAWHPGLRGTNRGDWVNVPDPLSASVPPVALPGTPEFTAAGWKPVSGPEPTP</sequence>
<name>A0ABN3XXX5_9ACTN</name>
<proteinExistence type="predicted"/>
<evidence type="ECO:0000313" key="3">
    <source>
        <dbReference type="Proteomes" id="UP001499930"/>
    </source>
</evidence>
<dbReference type="Proteomes" id="UP001499930">
    <property type="component" value="Unassembled WGS sequence"/>
</dbReference>
<protein>
    <submittedName>
        <fullName evidence="2">Uncharacterized protein</fullName>
    </submittedName>
</protein>
<feature type="transmembrane region" description="Helical" evidence="1">
    <location>
        <begin position="24"/>
        <end position="45"/>
    </location>
</feature>